<sequence length="167" mass="19307">MALNALHRHNHMMELKDLKWLDLFEKLKLNADDFQARLRSQGLQAVPVCPMYSRSINIRPPDYVWIYRKCACRANEGAKPSLSVLHGSCSANSKFQEPTIFATAYFWFRKFGSFQTKSFELGVSTKMLTYWERRLRNSVLISIEGILQSLFAPGTIVEVDKANVMRR</sequence>
<protein>
    <submittedName>
        <fullName evidence="2">Transposase</fullName>
    </submittedName>
</protein>
<dbReference type="AlphaFoldDB" id="A0A7I4XVG7"/>
<keyword evidence="1" id="KW-1185">Reference proteome</keyword>
<dbReference type="OrthoDB" id="10453151at2759"/>
<proteinExistence type="predicted"/>
<name>A0A7I4XVG7_HAECO</name>
<evidence type="ECO:0000313" key="2">
    <source>
        <dbReference type="WBParaSite" id="HCON_00017380-00001"/>
    </source>
</evidence>
<organism evidence="1 2">
    <name type="scientific">Haemonchus contortus</name>
    <name type="common">Barber pole worm</name>
    <dbReference type="NCBI Taxonomy" id="6289"/>
    <lineage>
        <taxon>Eukaryota</taxon>
        <taxon>Metazoa</taxon>
        <taxon>Ecdysozoa</taxon>
        <taxon>Nematoda</taxon>
        <taxon>Chromadorea</taxon>
        <taxon>Rhabditida</taxon>
        <taxon>Rhabditina</taxon>
        <taxon>Rhabditomorpha</taxon>
        <taxon>Strongyloidea</taxon>
        <taxon>Trichostrongylidae</taxon>
        <taxon>Haemonchus</taxon>
    </lineage>
</organism>
<dbReference type="WBParaSite" id="HCON_00017380-00001">
    <property type="protein sequence ID" value="HCON_00017380-00001"/>
    <property type="gene ID" value="HCON_00017380"/>
</dbReference>
<dbReference type="Proteomes" id="UP000025227">
    <property type="component" value="Unplaced"/>
</dbReference>
<reference evidence="2" key="1">
    <citation type="submission" date="2020-12" db="UniProtKB">
        <authorList>
            <consortium name="WormBaseParasite"/>
        </authorList>
    </citation>
    <scope>IDENTIFICATION</scope>
    <source>
        <strain evidence="2">MHco3</strain>
    </source>
</reference>
<evidence type="ECO:0000313" key="1">
    <source>
        <dbReference type="Proteomes" id="UP000025227"/>
    </source>
</evidence>
<accession>A0A7I4XVG7</accession>